<accession>A0AB73NHV9</accession>
<protein>
    <recommendedName>
        <fullName evidence="1">KAP NTPase domain-containing protein</fullName>
    </recommendedName>
</protein>
<dbReference type="Proteomes" id="UP000195840">
    <property type="component" value="Unassembled WGS sequence"/>
</dbReference>
<sequence length="571" mass="65045">MSLESTKQQLEQLLMDTDNKVISLSGKWGTGKSFMWDQIKASSADETVKGALYASLFGLSGMDQVKMKLIQSAVPAIEANPGFWESAKQTVSSGVKVLEGFHKGFGALNDLGLVFAPAILRQKLIVLDDIERKHERLNIDELLGFIDEFTQQHHCRFMLILNSDQLARREVWDTLREKVIDQELKLTTSALEAFEVASSLTPSPYTGQIQTAVISCGLTNIRIIRKIIKVVNRILENRQDLTESVLWRVIPSTVLLSAIHYKGLEDGPDFDFVLTHNTVGNWDMFFAKKKEITEESKQQSRWKLLINELKISQCDDFELLVVEFLQSGLFDVSQLSQIIDRYIKEADESNARFAVHEFFQRSFWDHTLTEQELIAEAIEVSYKAHLLDAQTISSLCEIISELPDGEKVVDDILLKWVSTFRSRNPEGAEFSYFSHNNLHPIILAEFETAKVKAQVETSVYDACRSVAEHNGWGPRQEIAFKSSTVQDMEAIIRKSPISDMRFFMSKMKDLCIHKEMYEKYFGSAMDNFIQACRNIVEDPQAVRLGNLIKKLFADSELKNLFEGEQHTKTDS</sequence>
<dbReference type="Pfam" id="PF07693">
    <property type="entry name" value="KAP_NTPase"/>
    <property type="match status" value="1"/>
</dbReference>
<dbReference type="SUPFAM" id="SSF52540">
    <property type="entry name" value="P-loop containing nucleoside triphosphate hydrolases"/>
    <property type="match status" value="1"/>
</dbReference>
<gene>
    <name evidence="2" type="ORF">CBW52_16125</name>
</gene>
<dbReference type="EMBL" id="NHOG01000018">
    <property type="protein sequence ID" value="OVZ79252.1"/>
    <property type="molecule type" value="Genomic_DNA"/>
</dbReference>
<dbReference type="InterPro" id="IPR011646">
    <property type="entry name" value="KAP_P-loop"/>
</dbReference>
<evidence type="ECO:0000313" key="2">
    <source>
        <dbReference type="EMBL" id="OVZ79252.1"/>
    </source>
</evidence>
<dbReference type="InterPro" id="IPR027417">
    <property type="entry name" value="P-loop_NTPase"/>
</dbReference>
<proteinExistence type="predicted"/>
<dbReference type="AlphaFoldDB" id="A0AB73NHV9"/>
<keyword evidence="3" id="KW-1185">Reference proteome</keyword>
<name>A0AB73NHV9_YERKR</name>
<feature type="domain" description="KAP NTPase" evidence="1">
    <location>
        <begin position="10"/>
        <end position="78"/>
    </location>
</feature>
<dbReference type="RefSeq" id="WP_087795577.1">
    <property type="nucleotide sequence ID" value="NZ_CAWNET010000010.1"/>
</dbReference>
<organism evidence="2 3">
    <name type="scientific">Yersinia kristensenii</name>
    <dbReference type="NCBI Taxonomy" id="28152"/>
    <lineage>
        <taxon>Bacteria</taxon>
        <taxon>Pseudomonadati</taxon>
        <taxon>Pseudomonadota</taxon>
        <taxon>Gammaproteobacteria</taxon>
        <taxon>Enterobacterales</taxon>
        <taxon>Yersiniaceae</taxon>
        <taxon>Yersinia</taxon>
    </lineage>
</organism>
<comment type="caution">
    <text evidence="2">The sequence shown here is derived from an EMBL/GenBank/DDBJ whole genome shotgun (WGS) entry which is preliminary data.</text>
</comment>
<reference evidence="2 3" key="1">
    <citation type="submission" date="2017-05" db="EMBL/GenBank/DDBJ databases">
        <title>Whole genome sequencing of Yersinia kristensenii.</title>
        <authorList>
            <person name="Campioni F."/>
        </authorList>
    </citation>
    <scope>NUCLEOTIDE SEQUENCE [LARGE SCALE GENOMIC DNA]</scope>
    <source>
        <strain evidence="2 3">CFSAN060538</strain>
    </source>
</reference>
<evidence type="ECO:0000259" key="1">
    <source>
        <dbReference type="Pfam" id="PF07693"/>
    </source>
</evidence>
<evidence type="ECO:0000313" key="3">
    <source>
        <dbReference type="Proteomes" id="UP000195840"/>
    </source>
</evidence>